<feature type="binding site" evidence="4">
    <location>
        <position position="44"/>
    </location>
    <ligand>
        <name>NADP(+)</name>
        <dbReference type="ChEBI" id="CHEBI:58349"/>
    </ligand>
</feature>
<dbReference type="AlphaFoldDB" id="A0A328AGU5"/>
<feature type="active site" description="Proton acceptor" evidence="4">
    <location>
        <position position="189"/>
    </location>
</feature>
<sequence>MTRRIAFVTGGAGFIGSNIVAKLAEDRSLDVVVCDRLREADRGKWRNIAKHPIGDFVAPDDMLEWLEKRWRDVDVVIHMAAVSSTTEPDADKIIHSNFTLSRDLFRWCTDRQRRFIYASSAATYGAGDHGFVDDNDYEALAALRPLNTYGWSKALFDVFAVRQANRGYAPPQWAGLKFFNVYGPNEEHKNSMKSVAAQIWPKVAAGQSVQLFKSYRDGVPDGGQQRDFVYVRDAADVVEWLTHTPTVNGVFNLGSGKARSFADMAQAVFRAAGREPQIEYTPMPPAIRDKYQYFTEAKMDRLFDAGYPKPMTALEDGIADYVGRYLSQSDPYR</sequence>
<feature type="domain" description="NAD-dependent epimerase/dehydratase" evidence="5">
    <location>
        <begin position="7"/>
        <end position="254"/>
    </location>
</feature>
<feature type="binding site" evidence="4">
    <location>
        <position position="198"/>
    </location>
    <ligand>
        <name>substrate</name>
    </ligand>
</feature>
<keyword evidence="7" id="KW-1185">Reference proteome</keyword>
<dbReference type="Gene3D" id="3.40.50.720">
    <property type="entry name" value="NAD(P)-binding Rossmann-like Domain"/>
    <property type="match status" value="1"/>
</dbReference>
<feature type="binding site" evidence="4">
    <location>
        <begin position="14"/>
        <end position="15"/>
    </location>
    <ligand>
        <name>NADP(+)</name>
        <dbReference type="ChEBI" id="CHEBI:58349"/>
    </ligand>
</feature>
<dbReference type="UniPathway" id="UPA00356">
    <property type="reaction ID" value="UER00440"/>
</dbReference>
<dbReference type="RefSeq" id="WP_111515392.1">
    <property type="nucleotide sequence ID" value="NZ_QFYR01000003.1"/>
</dbReference>
<keyword evidence="1 4" id="KW-0521">NADP</keyword>
<reference evidence="7" key="1">
    <citation type="submission" date="2018-05" db="EMBL/GenBank/DDBJ databases">
        <authorList>
            <person name="Li X."/>
        </authorList>
    </citation>
    <scope>NUCLEOTIDE SEQUENCE [LARGE SCALE GENOMIC DNA]</scope>
    <source>
        <strain evidence="7">YIM 73061</strain>
    </source>
</reference>
<comment type="caution">
    <text evidence="6">The sequence shown here is derived from an EMBL/GenBank/DDBJ whole genome shotgun (WGS) entry which is preliminary data.</text>
</comment>
<feature type="binding site" evidence="4">
    <location>
        <begin position="79"/>
        <end position="83"/>
    </location>
    <ligand>
        <name>NADP(+)</name>
        <dbReference type="ChEBI" id="CHEBI:58349"/>
    </ligand>
</feature>
<dbReference type="GO" id="GO:0097171">
    <property type="term" value="P:ADP-L-glycero-beta-D-manno-heptose biosynthetic process"/>
    <property type="evidence" value="ECO:0007669"/>
    <property type="project" value="UniProtKB-UniPathway"/>
</dbReference>
<feature type="binding site" evidence="4">
    <location>
        <position position="191"/>
    </location>
    <ligand>
        <name>substrate</name>
    </ligand>
</feature>
<feature type="binding site" evidence="4">
    <location>
        <position position="226"/>
    </location>
    <ligand>
        <name>substrate</name>
    </ligand>
</feature>
<keyword evidence="3 4" id="KW-0119">Carbohydrate metabolism</keyword>
<dbReference type="SUPFAM" id="SSF51735">
    <property type="entry name" value="NAD(P)-binding Rossmann-fold domains"/>
    <property type="match status" value="1"/>
</dbReference>
<dbReference type="OrthoDB" id="9801785at2"/>
<dbReference type="InterPro" id="IPR001509">
    <property type="entry name" value="Epimerase_deHydtase"/>
</dbReference>
<evidence type="ECO:0000256" key="4">
    <source>
        <dbReference type="HAMAP-Rule" id="MF_01601"/>
    </source>
</evidence>
<dbReference type="Pfam" id="PF01370">
    <property type="entry name" value="Epimerase"/>
    <property type="match status" value="1"/>
</dbReference>
<dbReference type="InterPro" id="IPR036291">
    <property type="entry name" value="NAD(P)-bd_dom_sf"/>
</dbReference>
<comment type="catalytic activity">
    <reaction evidence="4">
        <text>ADP-D-glycero-beta-D-manno-heptose = ADP-L-glycero-beta-D-manno-heptose</text>
        <dbReference type="Rhea" id="RHEA:17577"/>
        <dbReference type="ChEBI" id="CHEBI:59967"/>
        <dbReference type="ChEBI" id="CHEBI:61506"/>
        <dbReference type="EC" id="5.1.3.20"/>
    </reaction>
</comment>
<feature type="binding site" evidence="4">
    <location>
        <position position="180"/>
    </location>
    <ligand>
        <name>substrate</name>
    </ligand>
</feature>
<protein>
    <recommendedName>
        <fullName evidence="4">ADP-L-glycero-D-manno-heptose-6-epimerase</fullName>
        <ecNumber evidence="4">5.1.3.20</ecNumber>
    </recommendedName>
    <alternativeName>
        <fullName evidence="4">ADP-L-glycero-beta-D-manno-heptose-6-epimerase</fullName>
        <shortName evidence="4">ADP-glyceromanno-heptose 6-epimerase</shortName>
        <shortName evidence="4">ADP-hep 6-epimerase</shortName>
        <shortName evidence="4">AGME</shortName>
    </alternativeName>
</protein>
<dbReference type="HAMAP" id="MF_01601">
    <property type="entry name" value="Heptose_epimerase"/>
    <property type="match status" value="1"/>
</dbReference>
<comment type="cofactor">
    <cofactor evidence="4">
        <name>NADP(+)</name>
        <dbReference type="ChEBI" id="CHEBI:58349"/>
    </cofactor>
    <text evidence="4">Binds 1 NADP(+) per subunit.</text>
</comment>
<comment type="caution">
    <text evidence="4">Lacks conserved residue(s) required for the propagation of feature annotation.</text>
</comment>
<dbReference type="InterPro" id="IPR011912">
    <property type="entry name" value="Heptose_epim"/>
</dbReference>
<dbReference type="GO" id="GO:0050661">
    <property type="term" value="F:NADP binding"/>
    <property type="evidence" value="ECO:0007669"/>
    <property type="project" value="InterPro"/>
</dbReference>
<comment type="function">
    <text evidence="4">Catalyzes the interconversion between ADP-D-glycero-beta-D-manno-heptose and ADP-L-glycero-beta-D-manno-heptose via an epimerization at carbon 6 of the heptose.</text>
</comment>
<dbReference type="NCBIfam" id="TIGR02197">
    <property type="entry name" value="heptose_epim"/>
    <property type="match status" value="1"/>
</dbReference>
<feature type="binding site" evidence="4">
    <location>
        <begin position="212"/>
        <end position="215"/>
    </location>
    <ligand>
        <name>substrate</name>
    </ligand>
</feature>
<dbReference type="PANTHER" id="PTHR43103:SF3">
    <property type="entry name" value="ADP-L-GLYCERO-D-MANNO-HEPTOSE-6-EPIMERASE"/>
    <property type="match status" value="1"/>
</dbReference>
<dbReference type="Gene3D" id="3.90.25.10">
    <property type="entry name" value="UDP-galactose 4-epimerase, domain 1"/>
    <property type="match status" value="1"/>
</dbReference>
<comment type="domain">
    <text evidence="4">Contains a large N-terminal NADP-binding domain, and a smaller C-terminal substrate-binding domain.</text>
</comment>
<dbReference type="Proteomes" id="UP000249725">
    <property type="component" value="Unassembled WGS sequence"/>
</dbReference>
<dbReference type="EMBL" id="QFYR01000003">
    <property type="protein sequence ID" value="RAK52068.1"/>
    <property type="molecule type" value="Genomic_DNA"/>
</dbReference>
<evidence type="ECO:0000256" key="1">
    <source>
        <dbReference type="ARBA" id="ARBA00022857"/>
    </source>
</evidence>
<feature type="binding site" evidence="4">
    <location>
        <begin position="35"/>
        <end position="36"/>
    </location>
    <ligand>
        <name>NADP(+)</name>
        <dbReference type="ChEBI" id="CHEBI:58349"/>
    </ligand>
</feature>
<feature type="active site" description="Proton acceptor" evidence="4">
    <location>
        <position position="149"/>
    </location>
</feature>
<evidence type="ECO:0000256" key="3">
    <source>
        <dbReference type="ARBA" id="ARBA00023277"/>
    </source>
</evidence>
<gene>
    <name evidence="6" type="primary">rfaD</name>
    <name evidence="4" type="synonym">hldD</name>
    <name evidence="6" type="ORF">DJ018_13000</name>
</gene>
<evidence type="ECO:0000313" key="7">
    <source>
        <dbReference type="Proteomes" id="UP000249725"/>
    </source>
</evidence>
<comment type="similarity">
    <text evidence="4">Belongs to the NAD(P)-dependent epimerase/dehydratase family. HldD subfamily.</text>
</comment>
<dbReference type="GO" id="GO:0008712">
    <property type="term" value="F:ADP-glyceromanno-heptose 6-epimerase activity"/>
    <property type="evidence" value="ECO:0007669"/>
    <property type="project" value="UniProtKB-UniRule"/>
</dbReference>
<evidence type="ECO:0000256" key="2">
    <source>
        <dbReference type="ARBA" id="ARBA00023235"/>
    </source>
</evidence>
<feature type="binding site" evidence="4">
    <location>
        <position position="291"/>
    </location>
    <ligand>
        <name>substrate</name>
    </ligand>
</feature>
<feature type="binding site" evidence="4">
    <location>
        <position position="189"/>
    </location>
    <ligand>
        <name>NADP(+)</name>
        <dbReference type="ChEBI" id="CHEBI:58349"/>
    </ligand>
</feature>
<name>A0A328AGU5_9CAUL</name>
<feature type="binding site" evidence="4">
    <location>
        <position position="181"/>
    </location>
    <ligand>
        <name>NADP(+)</name>
        <dbReference type="ChEBI" id="CHEBI:58349"/>
    </ligand>
</feature>
<organism evidence="6 7">
    <name type="scientific">Phenylobacterium deserti</name>
    <dbReference type="NCBI Taxonomy" id="1914756"/>
    <lineage>
        <taxon>Bacteria</taxon>
        <taxon>Pseudomonadati</taxon>
        <taxon>Pseudomonadota</taxon>
        <taxon>Alphaproteobacteria</taxon>
        <taxon>Caulobacterales</taxon>
        <taxon>Caulobacteraceae</taxon>
        <taxon>Phenylobacterium</taxon>
    </lineage>
</organism>
<evidence type="ECO:0000313" key="6">
    <source>
        <dbReference type="EMBL" id="RAK52068.1"/>
    </source>
</evidence>
<feature type="binding site" evidence="4">
    <location>
        <position position="153"/>
    </location>
    <ligand>
        <name>NADP(+)</name>
        <dbReference type="ChEBI" id="CHEBI:58349"/>
    </ligand>
</feature>
<dbReference type="EC" id="5.1.3.20" evidence="4"/>
<comment type="subunit">
    <text evidence="4">Homopentamer.</text>
</comment>
<proteinExistence type="inferred from homology"/>
<evidence type="ECO:0000259" key="5">
    <source>
        <dbReference type="Pfam" id="PF01370"/>
    </source>
</evidence>
<accession>A0A328AGU5</accession>
<keyword evidence="2 4" id="KW-0413">Isomerase</keyword>
<dbReference type="PANTHER" id="PTHR43103">
    <property type="entry name" value="NUCLEOSIDE-DIPHOSPHATE-SUGAR EPIMERASE"/>
    <property type="match status" value="1"/>
</dbReference>
<comment type="pathway">
    <text evidence="4">Nucleotide-sugar biosynthesis; ADP-L-glycero-beta-D-manno-heptose biosynthesis; ADP-L-glycero-beta-D-manno-heptose from D-glycero-beta-D-manno-heptose 7-phosphate: step 4/4.</text>
</comment>
<dbReference type="GO" id="GO:0005975">
    <property type="term" value="P:carbohydrate metabolic process"/>
    <property type="evidence" value="ECO:0007669"/>
    <property type="project" value="UniProtKB-UniRule"/>
</dbReference>